<protein>
    <submittedName>
        <fullName evidence="4">Transcriptional regulator, LuxR family protein</fullName>
    </submittedName>
</protein>
<dbReference type="Gene3D" id="3.40.50.300">
    <property type="entry name" value="P-loop containing nucleotide triphosphate hydrolases"/>
    <property type="match status" value="1"/>
</dbReference>
<dbReference type="PANTHER" id="PTHR16305">
    <property type="entry name" value="TESTICULAR SOLUBLE ADENYLYL CYCLASE"/>
    <property type="match status" value="1"/>
</dbReference>
<dbReference type="Gene3D" id="1.10.10.10">
    <property type="entry name" value="Winged helix-like DNA-binding domain superfamily/Winged helix DNA-binding domain"/>
    <property type="match status" value="1"/>
</dbReference>
<dbReference type="SUPFAM" id="SSF52540">
    <property type="entry name" value="P-loop containing nucleoside triphosphate hydrolases"/>
    <property type="match status" value="1"/>
</dbReference>
<dbReference type="GO" id="GO:0004016">
    <property type="term" value="F:adenylate cyclase activity"/>
    <property type="evidence" value="ECO:0007669"/>
    <property type="project" value="TreeGrafter"/>
</dbReference>
<dbReference type="GO" id="GO:0006355">
    <property type="term" value="P:regulation of DNA-templated transcription"/>
    <property type="evidence" value="ECO:0007669"/>
    <property type="project" value="InterPro"/>
</dbReference>
<dbReference type="KEGG" id="mmor:MMOR_07010"/>
<dbReference type="GO" id="GO:0003677">
    <property type="term" value="F:DNA binding"/>
    <property type="evidence" value="ECO:0007669"/>
    <property type="project" value="InterPro"/>
</dbReference>
<evidence type="ECO:0000259" key="3">
    <source>
        <dbReference type="PROSITE" id="PS50043"/>
    </source>
</evidence>
<proteinExistence type="predicted"/>
<keyword evidence="5" id="KW-1185">Reference proteome</keyword>
<dbReference type="GO" id="GO:0005524">
    <property type="term" value="F:ATP binding"/>
    <property type="evidence" value="ECO:0007669"/>
    <property type="project" value="UniProtKB-KW"/>
</dbReference>
<dbReference type="PROSITE" id="PS50043">
    <property type="entry name" value="HTH_LUXR_2"/>
    <property type="match status" value="1"/>
</dbReference>
<evidence type="ECO:0000313" key="4">
    <source>
        <dbReference type="EMBL" id="BBW99764.1"/>
    </source>
</evidence>
<dbReference type="PANTHER" id="PTHR16305:SF35">
    <property type="entry name" value="TRANSCRIPTIONAL ACTIVATOR DOMAIN"/>
    <property type="match status" value="1"/>
</dbReference>
<reference evidence="4 5" key="1">
    <citation type="journal article" date="2019" name="Emerg. Microbes Infect.">
        <title>Comprehensive subspecies identification of 175 nontuberculous mycobacteria species based on 7547 genomic profiles.</title>
        <authorList>
            <person name="Matsumoto Y."/>
            <person name="Kinjo T."/>
            <person name="Motooka D."/>
            <person name="Nabeya D."/>
            <person name="Jung N."/>
            <person name="Uechi K."/>
            <person name="Horii T."/>
            <person name="Iida T."/>
            <person name="Fujita J."/>
            <person name="Nakamura S."/>
        </authorList>
    </citation>
    <scope>NUCLEOTIDE SEQUENCE [LARGE SCALE GENOMIC DNA]</scope>
    <source>
        <strain evidence="4 5">JCM 6375</strain>
    </source>
</reference>
<dbReference type="InterPro" id="IPR036388">
    <property type="entry name" value="WH-like_DNA-bd_sf"/>
</dbReference>
<dbReference type="CDD" id="cd06170">
    <property type="entry name" value="LuxR_C_like"/>
    <property type="match status" value="1"/>
</dbReference>
<evidence type="ECO:0000313" key="5">
    <source>
        <dbReference type="Proteomes" id="UP000466681"/>
    </source>
</evidence>
<dbReference type="InterPro" id="IPR011990">
    <property type="entry name" value="TPR-like_helical_dom_sf"/>
</dbReference>
<dbReference type="SUPFAM" id="SSF48452">
    <property type="entry name" value="TPR-like"/>
    <property type="match status" value="1"/>
</dbReference>
<keyword evidence="1" id="KW-0547">Nucleotide-binding</keyword>
<dbReference type="EMBL" id="AP022560">
    <property type="protein sequence ID" value="BBW99764.1"/>
    <property type="molecule type" value="Genomic_DNA"/>
</dbReference>
<dbReference type="Proteomes" id="UP000466681">
    <property type="component" value="Chromosome"/>
</dbReference>
<dbReference type="SMART" id="SM00421">
    <property type="entry name" value="HTH_LUXR"/>
    <property type="match status" value="1"/>
</dbReference>
<organism evidence="4 5">
    <name type="scientific">Mycolicibacterium moriokaense</name>
    <dbReference type="NCBI Taxonomy" id="39691"/>
    <lineage>
        <taxon>Bacteria</taxon>
        <taxon>Bacillati</taxon>
        <taxon>Actinomycetota</taxon>
        <taxon>Actinomycetes</taxon>
        <taxon>Mycobacteriales</taxon>
        <taxon>Mycobacteriaceae</taxon>
        <taxon>Mycolicibacterium</taxon>
    </lineage>
</organism>
<dbReference type="InterPro" id="IPR000792">
    <property type="entry name" value="Tscrpt_reg_LuxR_C"/>
</dbReference>
<dbReference type="InterPro" id="IPR016032">
    <property type="entry name" value="Sig_transdc_resp-reg_C-effctor"/>
</dbReference>
<feature type="domain" description="HTH luxR-type" evidence="3">
    <location>
        <begin position="859"/>
        <end position="923"/>
    </location>
</feature>
<accession>A0AAD1H7R1</accession>
<dbReference type="RefSeq" id="WP_083156941.1">
    <property type="nucleotide sequence ID" value="NZ_AP022560.1"/>
</dbReference>
<evidence type="ECO:0000256" key="2">
    <source>
        <dbReference type="ARBA" id="ARBA00022840"/>
    </source>
</evidence>
<keyword evidence="2" id="KW-0067">ATP-binding</keyword>
<name>A0AAD1H7R1_9MYCO</name>
<gene>
    <name evidence="4" type="ORF">MMOR_07010</name>
</gene>
<dbReference type="AlphaFoldDB" id="A0AAD1H7R1"/>
<dbReference type="InterPro" id="IPR041664">
    <property type="entry name" value="AAA_16"/>
</dbReference>
<dbReference type="SUPFAM" id="SSF46894">
    <property type="entry name" value="C-terminal effector domain of the bipartite response regulators"/>
    <property type="match status" value="1"/>
</dbReference>
<dbReference type="Pfam" id="PF00196">
    <property type="entry name" value="GerE"/>
    <property type="match status" value="1"/>
</dbReference>
<sequence>MAGSDQRLLGRSDECEALDRVLDAARTGQSQVLVMRGESGVGKTALLDYVADRATGFRTTQAAGVEADFDLAFAGLHQLCAPMLDRLDRLPAPQRDALAIAFGQSAGPAPERFLVGLAVLSLLAEATSDQPLLCVIDDAQWLDRVSAQTLAFVARRLLAEPVALVFTVRDGTDDELKGLPELAIRGLSDSDARALLDSVIHGRLDDRVRDRIVAEARGNPLALLELPRDPAAAEGGFGRPDARPPAGHIEQSFLRRIQSLPMPTQRLLLTAAAEPVGDKALLIRAARSLGITTDVAAHAEAEGLIEIGARVRFRHPLIRSAAYRAADVDERREVHRALAEATDPESDPDRRAWHGAIATIGTDEEVADELERSAERAQGKGGVAAAAAFLERAAELTLDPVRRGARALAAAQAKFAATSPDAAQEMLAMAELSPLDDLQRAQVARLRAQIAFVQSRAAEHDGTPVADTALGLLQAARGLEGLDAGLARETYLQALGAAMYAGRLCPHGGPVVVAEPARHAPPAQHPRPYDLLLDGLAIRITEGHAPSLPILREAITQILDATQRGDDDVTRWFWLAFPIAQESATGELWDDELWHRLATTAVRLARDAGALVVLPLALATRAGVYVYAGEIDAAATLLEEAEAISAATGYEPLRYHAISVAIWRGREAEAERLLEAAAERARARGEGRVVGMYGSAKATLYNGLGRYEEALAAAQLSCESEDLGFYKWTLVELIEAAARSGNLDVAHAAMERLEETAACGTEWSLGALARSRALLAEGQTAEDHYREAIERFGRTRITVHLARAHLLFGEWLRREHRRVDAREQLGIAHEMFVRMGAEAFAERTRRELLVTGEKTRKQTVGSGEGLTAQEAQIAQLAGSGLTNQEIGAQLFISAHTVEWHLRKVFAKLGIKSRRQLRGRAEVT</sequence>
<dbReference type="PRINTS" id="PR00038">
    <property type="entry name" value="HTHLUXR"/>
</dbReference>
<evidence type="ECO:0000256" key="1">
    <source>
        <dbReference type="ARBA" id="ARBA00022741"/>
    </source>
</evidence>
<dbReference type="InterPro" id="IPR027417">
    <property type="entry name" value="P-loop_NTPase"/>
</dbReference>
<dbReference type="Pfam" id="PF13191">
    <property type="entry name" value="AAA_16"/>
    <property type="match status" value="1"/>
</dbReference>
<dbReference type="GO" id="GO:0005737">
    <property type="term" value="C:cytoplasm"/>
    <property type="evidence" value="ECO:0007669"/>
    <property type="project" value="TreeGrafter"/>
</dbReference>